<sequence length="864" mass="98184">MARGRGKKMNILTGDKVKVQVMGIQDMEGKEQWTALVGSKTPILHTETPVQTPVIGTGMINSEQPGGENVLVTQRAKTPVMESLEKPKGANLFQGNRLAAQGMTLQYVAHVVRNGETMVELSKTEVELETQRWKHALILYVVGADPTIAALKRDEVLYAGPHMLNNKLIIVKTWSPEFDFNKEAMQTIPSWVKFPNLPLNCWGVNSLSRIGSGHKCQNMEGVAGRPVARPRKRRMEWKTRTDGEQPENETPWKEVRGKSTAKGGLNFDKGITSTANEFNVLHDHAIRLVVAGGRGQSGSRILGRGEIFIKGLPVFLYCIIWLIGSTVHEAETKDFDSFFKDTRMAILRANGREFTWNNGHTYSRNDWEEDRRHRPFKFLNHLAQHGEFQRTVQMAWQQSHNTSTMYGVWQKLKRGVETRIRMYRQQLHDLQSTMRQPGQSTEILQLEKEVKENLEKWLNIKESILKQKSRVQWLQLGDGNTTYYHASLKSRIAQNKILRLTTTDGRMVNSSNVIEEEIIEFYKKLLGSCATQLPAANPMVMRAGPVLDRNQQAQLIKHVTRQEVVMALQGINDAKAPGCDGFNALFFKKTWENIGEEITGNSSPQGYLKQVMTHLQFPRKFVDWIYQCISTVSYSILINGHPSIPFPTKKGLRQEDPISPYLFVLSMEYLSRLFKRLQHNPDFNFHPKCERLQIIQLSFADDNLLFSRGDIGSIKLLYGVFHEFSLASGLVANVDKSSIYFGGVPRDTQAEILQELGFSQGKGSVTPRAYTLDVAGTRRPLLAPKRTLGLPRNILIKPKLRTQNNRVLQKTRRLTTDSGVLSWINDVLDADLGYLRLHHRKMQANWHQYIECTSMRAGKLSNIG</sequence>
<reference evidence="3 4" key="1">
    <citation type="journal article" date="2021" name="bioRxiv">
        <title>Chromosome-scale and haplotype-resolved genome assembly of a tetraploid potato cultivar.</title>
        <authorList>
            <person name="Sun H."/>
            <person name="Jiao W.-B."/>
            <person name="Krause K."/>
            <person name="Campoy J.A."/>
            <person name="Goel M."/>
            <person name="Folz-Donahue K."/>
            <person name="Kukat C."/>
            <person name="Huettel B."/>
            <person name="Schneeberger K."/>
        </authorList>
    </citation>
    <scope>NUCLEOTIDE SEQUENCE [LARGE SCALE GENOMIC DNA]</scope>
    <source>
        <strain evidence="3">SolTubOtavaFocal</strain>
        <tissue evidence="3">Leaves</tissue>
    </source>
</reference>
<feature type="domain" description="Reverse transcriptase" evidence="2">
    <location>
        <begin position="610"/>
        <end position="749"/>
    </location>
</feature>
<dbReference type="InterPro" id="IPR000477">
    <property type="entry name" value="RT_dom"/>
</dbReference>
<evidence type="ECO:0000313" key="4">
    <source>
        <dbReference type="Proteomes" id="UP000826656"/>
    </source>
</evidence>
<feature type="region of interest" description="Disordered" evidence="1">
    <location>
        <begin position="238"/>
        <end position="259"/>
    </location>
</feature>
<proteinExistence type="predicted"/>
<protein>
    <recommendedName>
        <fullName evidence="2">Reverse transcriptase domain-containing protein</fullName>
    </recommendedName>
</protein>
<evidence type="ECO:0000259" key="2">
    <source>
        <dbReference type="Pfam" id="PF00078"/>
    </source>
</evidence>
<accession>A0ABQ7WD07</accession>
<evidence type="ECO:0000313" key="3">
    <source>
        <dbReference type="EMBL" id="KAH0777885.1"/>
    </source>
</evidence>
<gene>
    <name evidence="3" type="ORF">KY290_009296</name>
</gene>
<dbReference type="EMBL" id="JAIVGD010000003">
    <property type="protein sequence ID" value="KAH0777885.1"/>
    <property type="molecule type" value="Genomic_DNA"/>
</dbReference>
<dbReference type="PANTHER" id="PTHR33233">
    <property type="entry name" value="ENDONUCLEASE/EXONUCLEASE/PHOSPHATASE"/>
    <property type="match status" value="1"/>
</dbReference>
<dbReference type="Proteomes" id="UP000826656">
    <property type="component" value="Unassembled WGS sequence"/>
</dbReference>
<evidence type="ECO:0000256" key="1">
    <source>
        <dbReference type="SAM" id="MobiDB-lite"/>
    </source>
</evidence>
<keyword evidence="4" id="KW-1185">Reference proteome</keyword>
<organism evidence="3 4">
    <name type="scientific">Solanum tuberosum</name>
    <name type="common">Potato</name>
    <dbReference type="NCBI Taxonomy" id="4113"/>
    <lineage>
        <taxon>Eukaryota</taxon>
        <taxon>Viridiplantae</taxon>
        <taxon>Streptophyta</taxon>
        <taxon>Embryophyta</taxon>
        <taxon>Tracheophyta</taxon>
        <taxon>Spermatophyta</taxon>
        <taxon>Magnoliopsida</taxon>
        <taxon>eudicotyledons</taxon>
        <taxon>Gunneridae</taxon>
        <taxon>Pentapetalae</taxon>
        <taxon>asterids</taxon>
        <taxon>lamiids</taxon>
        <taxon>Solanales</taxon>
        <taxon>Solanaceae</taxon>
        <taxon>Solanoideae</taxon>
        <taxon>Solaneae</taxon>
        <taxon>Solanum</taxon>
    </lineage>
</organism>
<dbReference type="PANTHER" id="PTHR33233:SF17">
    <property type="entry name" value="DUF4283 DOMAIN-CONTAINING PROTEIN"/>
    <property type="match status" value="1"/>
</dbReference>
<comment type="caution">
    <text evidence="3">The sequence shown here is derived from an EMBL/GenBank/DDBJ whole genome shotgun (WGS) entry which is preliminary data.</text>
</comment>
<name>A0ABQ7WD07_SOLTU</name>
<dbReference type="Pfam" id="PF00078">
    <property type="entry name" value="RVT_1"/>
    <property type="match status" value="1"/>
</dbReference>